<dbReference type="CDD" id="cd03789">
    <property type="entry name" value="GT9_LPS_heptosyltransferase"/>
    <property type="match status" value="1"/>
</dbReference>
<dbReference type="AlphaFoldDB" id="A0A430KUX6"/>
<keyword evidence="6 14" id="KW-0808">Transferase</keyword>
<dbReference type="Pfam" id="PF01075">
    <property type="entry name" value="Glyco_transf_9"/>
    <property type="match status" value="1"/>
</dbReference>
<keyword evidence="7" id="KW-0448">Lipopolysaccharide biosynthesis</keyword>
<dbReference type="InterPro" id="IPR002201">
    <property type="entry name" value="Glyco_trans_9"/>
</dbReference>
<evidence type="ECO:0000256" key="8">
    <source>
        <dbReference type="ARBA" id="ARBA00023136"/>
    </source>
</evidence>
<evidence type="ECO:0000256" key="11">
    <source>
        <dbReference type="ARBA" id="ARBA00044190"/>
    </source>
</evidence>
<evidence type="ECO:0000256" key="2">
    <source>
        <dbReference type="ARBA" id="ARBA00004713"/>
    </source>
</evidence>
<dbReference type="EMBL" id="RQXW01000002">
    <property type="protein sequence ID" value="RTE67153.1"/>
    <property type="molecule type" value="Genomic_DNA"/>
</dbReference>
<keyword evidence="5" id="KW-0328">Glycosyltransferase</keyword>
<dbReference type="InterPro" id="IPR011908">
    <property type="entry name" value="LipoPS_heptosylTferase-I"/>
</dbReference>
<dbReference type="GO" id="GO:0008713">
    <property type="term" value="F:ADP-heptose-lipopolysaccharide heptosyltransferase activity"/>
    <property type="evidence" value="ECO:0007669"/>
    <property type="project" value="TreeGrafter"/>
</dbReference>
<dbReference type="PANTHER" id="PTHR30160:SF19">
    <property type="entry name" value="LIPOPOLYSACCHARIDE HEPTOSYLTRANSFERASE 1"/>
    <property type="match status" value="1"/>
</dbReference>
<evidence type="ECO:0000256" key="9">
    <source>
        <dbReference type="ARBA" id="ARBA00043995"/>
    </source>
</evidence>
<keyword evidence="3" id="KW-1003">Cell membrane</keyword>
<evidence type="ECO:0000256" key="5">
    <source>
        <dbReference type="ARBA" id="ARBA00022676"/>
    </source>
</evidence>
<dbReference type="EC" id="2.4.99.23" evidence="10"/>
<dbReference type="GO" id="GO:0009244">
    <property type="term" value="P:lipopolysaccharide core region biosynthetic process"/>
    <property type="evidence" value="ECO:0007669"/>
    <property type="project" value="InterPro"/>
</dbReference>
<dbReference type="Proteomes" id="UP000283087">
    <property type="component" value="Unassembled WGS sequence"/>
</dbReference>
<comment type="catalytic activity">
    <reaction evidence="13">
        <text>an alpha-Kdo-(2-&gt;4)-alpha-Kdo-(2-&gt;6)-lipid A + ADP-L-glycero-beta-D-manno-heptose = an L-alpha-D-Hep-(1-&gt;5)-[alpha-Kdo-(2-&gt;4)]-alpha-Kdo-(2-&gt;6)-lipid A + ADP + H(+)</text>
        <dbReference type="Rhea" id="RHEA:74067"/>
        <dbReference type="ChEBI" id="CHEBI:15378"/>
        <dbReference type="ChEBI" id="CHEBI:61506"/>
        <dbReference type="ChEBI" id="CHEBI:176431"/>
        <dbReference type="ChEBI" id="CHEBI:193068"/>
        <dbReference type="ChEBI" id="CHEBI:456216"/>
        <dbReference type="EC" id="2.4.99.23"/>
    </reaction>
</comment>
<accession>A0A430KUX6</accession>
<comment type="similarity">
    <text evidence="9">Belongs to the glycosyltransferase 9 family.</text>
</comment>
<dbReference type="Gene3D" id="3.40.50.2000">
    <property type="entry name" value="Glycogen Phosphorylase B"/>
    <property type="match status" value="2"/>
</dbReference>
<organism evidence="14 15">
    <name type="scientific">Amphritea opalescens</name>
    <dbReference type="NCBI Taxonomy" id="2490544"/>
    <lineage>
        <taxon>Bacteria</taxon>
        <taxon>Pseudomonadati</taxon>
        <taxon>Pseudomonadota</taxon>
        <taxon>Gammaproteobacteria</taxon>
        <taxon>Oceanospirillales</taxon>
        <taxon>Oceanospirillaceae</taxon>
        <taxon>Amphritea</taxon>
    </lineage>
</organism>
<comment type="subcellular location">
    <subcellularLocation>
        <location evidence="1">Cell inner membrane</location>
        <topology evidence="1">Peripheral membrane protein</topology>
        <orientation evidence="1">Cytoplasmic side</orientation>
    </subcellularLocation>
</comment>
<evidence type="ECO:0000256" key="1">
    <source>
        <dbReference type="ARBA" id="ARBA00004515"/>
    </source>
</evidence>
<keyword evidence="8" id="KW-0472">Membrane</keyword>
<dbReference type="NCBIfam" id="TIGR02193">
    <property type="entry name" value="heptsyl_trn_I"/>
    <property type="match status" value="1"/>
</dbReference>
<evidence type="ECO:0000256" key="4">
    <source>
        <dbReference type="ARBA" id="ARBA00022519"/>
    </source>
</evidence>
<evidence type="ECO:0000256" key="7">
    <source>
        <dbReference type="ARBA" id="ARBA00022985"/>
    </source>
</evidence>
<evidence type="ECO:0000313" key="15">
    <source>
        <dbReference type="Proteomes" id="UP000283087"/>
    </source>
</evidence>
<dbReference type="GO" id="GO:0005829">
    <property type="term" value="C:cytosol"/>
    <property type="evidence" value="ECO:0007669"/>
    <property type="project" value="TreeGrafter"/>
</dbReference>
<sequence>MVLLHRSYMMIKKILVVKMSSLGDLLHTMPAVSDALANMEGLQIDWLCEEPFVDIARLHPGVRVVPHGRLRWKKRRLAFATLKEQWLFYKSLRQQHYDLVIDAQGRIKSARVAWLSGAPVYGPDKNSATDSETRMFYKQGIATQSVDNAVDKVRLLFAKTLGYELSGPADFGIDPEKLAPCPEQWQGQYVFLHGTTWQSKHWPESEWIRLLELARDKGQGVLLPWANDEEKCRADRVVSQANWGEVLPKMPLWELCGIIARSLGAVGVDTGLMHVAAAMEIPTVSIFGSTSVALTGAQGKNVTNLQADYECSPCRKKVCPRPENGVPPCYGSLPGDYVWKELQMVMGSSSR</sequence>
<dbReference type="GO" id="GO:0005886">
    <property type="term" value="C:plasma membrane"/>
    <property type="evidence" value="ECO:0007669"/>
    <property type="project" value="UniProtKB-SubCell"/>
</dbReference>
<reference evidence="14 15" key="1">
    <citation type="submission" date="2018-11" db="EMBL/GenBank/DDBJ databases">
        <title>The draft genome sequence of Amphritea opalescens ANRC-JH13T.</title>
        <authorList>
            <person name="Fang Z."/>
            <person name="Zhang Y."/>
            <person name="Han X."/>
        </authorList>
    </citation>
    <scope>NUCLEOTIDE SEQUENCE [LARGE SCALE GENOMIC DNA]</scope>
    <source>
        <strain evidence="14 15">ANRC-JH13</strain>
    </source>
</reference>
<evidence type="ECO:0000256" key="13">
    <source>
        <dbReference type="ARBA" id="ARBA00049201"/>
    </source>
</evidence>
<keyword evidence="4" id="KW-0997">Cell inner membrane</keyword>
<keyword evidence="15" id="KW-1185">Reference proteome</keyword>
<gene>
    <name evidence="14" type="primary">waaC</name>
    <name evidence="14" type="ORF">EH243_02805</name>
</gene>
<dbReference type="SUPFAM" id="SSF53756">
    <property type="entry name" value="UDP-Glycosyltransferase/glycogen phosphorylase"/>
    <property type="match status" value="1"/>
</dbReference>
<evidence type="ECO:0000256" key="3">
    <source>
        <dbReference type="ARBA" id="ARBA00022475"/>
    </source>
</evidence>
<proteinExistence type="inferred from homology"/>
<comment type="pathway">
    <text evidence="2">Bacterial outer membrane biogenesis; LPS core biosynthesis.</text>
</comment>
<name>A0A430KUX6_9GAMM</name>
<evidence type="ECO:0000256" key="10">
    <source>
        <dbReference type="ARBA" id="ARBA00044041"/>
    </source>
</evidence>
<evidence type="ECO:0000256" key="6">
    <source>
        <dbReference type="ARBA" id="ARBA00022679"/>
    </source>
</evidence>
<dbReference type="PANTHER" id="PTHR30160">
    <property type="entry name" value="TETRAACYLDISACCHARIDE 4'-KINASE-RELATED"/>
    <property type="match status" value="1"/>
</dbReference>
<evidence type="ECO:0000256" key="12">
    <source>
        <dbReference type="ARBA" id="ARBA00044330"/>
    </source>
</evidence>
<protein>
    <recommendedName>
        <fullName evidence="11">Lipopolysaccharide heptosyltransferase 1</fullName>
        <ecNumber evidence="10">2.4.99.23</ecNumber>
    </recommendedName>
    <alternativeName>
        <fullName evidence="12">ADP-heptose:lipopolysaccharide heptosyltransferase I</fullName>
    </alternativeName>
</protein>
<comment type="caution">
    <text evidence="14">The sequence shown here is derived from an EMBL/GenBank/DDBJ whole genome shotgun (WGS) entry which is preliminary data.</text>
</comment>
<dbReference type="OrthoDB" id="9797795at2"/>
<dbReference type="InterPro" id="IPR051199">
    <property type="entry name" value="LPS_LOS_Heptosyltrfase"/>
</dbReference>
<evidence type="ECO:0000313" key="14">
    <source>
        <dbReference type="EMBL" id="RTE67153.1"/>
    </source>
</evidence>